<keyword evidence="3" id="KW-1185">Reference proteome</keyword>
<organism evidence="2 3">
    <name type="scientific">Artemisia annua</name>
    <name type="common">Sweet wormwood</name>
    <dbReference type="NCBI Taxonomy" id="35608"/>
    <lineage>
        <taxon>Eukaryota</taxon>
        <taxon>Viridiplantae</taxon>
        <taxon>Streptophyta</taxon>
        <taxon>Embryophyta</taxon>
        <taxon>Tracheophyta</taxon>
        <taxon>Spermatophyta</taxon>
        <taxon>Magnoliopsida</taxon>
        <taxon>eudicotyledons</taxon>
        <taxon>Gunneridae</taxon>
        <taxon>Pentapetalae</taxon>
        <taxon>asterids</taxon>
        <taxon>campanulids</taxon>
        <taxon>Asterales</taxon>
        <taxon>Asteraceae</taxon>
        <taxon>Asteroideae</taxon>
        <taxon>Anthemideae</taxon>
        <taxon>Artemisiinae</taxon>
        <taxon>Artemisia</taxon>
    </lineage>
</organism>
<reference evidence="2 3" key="1">
    <citation type="journal article" date="2018" name="Mol. Plant">
        <title>The genome of Artemisia annua provides insight into the evolution of Asteraceae family and artemisinin biosynthesis.</title>
        <authorList>
            <person name="Shen Q."/>
            <person name="Zhang L."/>
            <person name="Liao Z."/>
            <person name="Wang S."/>
            <person name="Yan T."/>
            <person name="Shi P."/>
            <person name="Liu M."/>
            <person name="Fu X."/>
            <person name="Pan Q."/>
            <person name="Wang Y."/>
            <person name="Lv Z."/>
            <person name="Lu X."/>
            <person name="Zhang F."/>
            <person name="Jiang W."/>
            <person name="Ma Y."/>
            <person name="Chen M."/>
            <person name="Hao X."/>
            <person name="Li L."/>
            <person name="Tang Y."/>
            <person name="Lv G."/>
            <person name="Zhou Y."/>
            <person name="Sun X."/>
            <person name="Brodelius P.E."/>
            <person name="Rose J.K.C."/>
            <person name="Tang K."/>
        </authorList>
    </citation>
    <scope>NUCLEOTIDE SEQUENCE [LARGE SCALE GENOMIC DNA]</scope>
    <source>
        <strain evidence="3">cv. Huhao1</strain>
        <tissue evidence="2">Leaf</tissue>
    </source>
</reference>
<comment type="caution">
    <text evidence="2">The sequence shown here is derived from an EMBL/GenBank/DDBJ whole genome shotgun (WGS) entry which is preliminary data.</text>
</comment>
<dbReference type="EMBL" id="PKPP01008632">
    <property type="protein sequence ID" value="PWA50199.1"/>
    <property type="molecule type" value="Genomic_DNA"/>
</dbReference>
<gene>
    <name evidence="2" type="ORF">CTI12_AA473440</name>
</gene>
<protein>
    <submittedName>
        <fullName evidence="2">Uncharacterized protein</fullName>
    </submittedName>
</protein>
<dbReference type="AlphaFoldDB" id="A0A2U1LMG9"/>
<name>A0A2U1LMG9_ARTAN</name>
<evidence type="ECO:0000313" key="2">
    <source>
        <dbReference type="EMBL" id="PWA50199.1"/>
    </source>
</evidence>
<accession>A0A2U1LMG9</accession>
<evidence type="ECO:0000256" key="1">
    <source>
        <dbReference type="SAM" id="MobiDB-lite"/>
    </source>
</evidence>
<proteinExistence type="predicted"/>
<sequence>MLFASGLTAVTSQTGGITQGSIAMSQQQLRRFTHTGLGSFDLGGATKSHDADDHLQNESSNDPLVTYVPKTKHVESSSIQPRDDLGHHDVTYKSRKIIYKCSCYLKGKVVVIRRECARDGTARMGLL</sequence>
<evidence type="ECO:0000313" key="3">
    <source>
        <dbReference type="Proteomes" id="UP000245207"/>
    </source>
</evidence>
<feature type="region of interest" description="Disordered" evidence="1">
    <location>
        <begin position="43"/>
        <end position="66"/>
    </location>
</feature>
<feature type="compositionally biased region" description="Basic and acidic residues" evidence="1">
    <location>
        <begin position="47"/>
        <end position="56"/>
    </location>
</feature>
<dbReference type="Proteomes" id="UP000245207">
    <property type="component" value="Unassembled WGS sequence"/>
</dbReference>